<evidence type="ECO:0000313" key="8">
    <source>
        <dbReference type="Proteomes" id="UP000237911"/>
    </source>
</evidence>
<dbReference type="GO" id="GO:0046872">
    <property type="term" value="F:metal ion binding"/>
    <property type="evidence" value="ECO:0007669"/>
    <property type="project" value="UniProtKB-KW"/>
</dbReference>
<organism evidence="7 8">
    <name type="scientific">Mycolicibacter virginiensis</name>
    <dbReference type="NCBI Taxonomy" id="1795032"/>
    <lineage>
        <taxon>Bacteria</taxon>
        <taxon>Bacillati</taxon>
        <taxon>Actinomycetota</taxon>
        <taxon>Actinomycetes</taxon>
        <taxon>Mycobacteriales</taxon>
        <taxon>Mycobacteriaceae</taxon>
        <taxon>Mycolicibacter</taxon>
    </lineage>
</organism>
<keyword evidence="2" id="KW-0540">Nuclease</keyword>
<keyword evidence="3" id="KW-0479">Metal-binding</keyword>
<keyword evidence="1" id="KW-1277">Toxin-antitoxin system</keyword>
<dbReference type="RefSeq" id="WP_046284282.1">
    <property type="nucleotide sequence ID" value="NZ_CP092430.2"/>
</dbReference>
<keyword evidence="8" id="KW-1185">Reference proteome</keyword>
<evidence type="ECO:0000259" key="6">
    <source>
        <dbReference type="Pfam" id="PF01850"/>
    </source>
</evidence>
<reference evidence="7 8" key="1">
    <citation type="submission" date="2018-02" db="EMBL/GenBank/DDBJ databases">
        <title>Draft genome sequence of Mycobacterium virginiense isolated from mud of a swine farm in Japan.</title>
        <authorList>
            <person name="Ohya K."/>
        </authorList>
    </citation>
    <scope>NUCLEOTIDE SEQUENCE [LARGE SCALE GENOMIC DNA]</scope>
    <source>
        <strain evidence="7 8">GF75</strain>
    </source>
</reference>
<gene>
    <name evidence="7" type="ORF">C5U48_22320</name>
</gene>
<name>A0A9X7IIV9_9MYCO</name>
<keyword evidence="4" id="KW-0378">Hydrolase</keyword>
<evidence type="ECO:0000256" key="1">
    <source>
        <dbReference type="ARBA" id="ARBA00022649"/>
    </source>
</evidence>
<accession>A0A9X7IIV9</accession>
<dbReference type="InterPro" id="IPR052919">
    <property type="entry name" value="TA_system_RNase"/>
</dbReference>
<dbReference type="InterPro" id="IPR029060">
    <property type="entry name" value="PIN-like_dom_sf"/>
</dbReference>
<evidence type="ECO:0000313" key="7">
    <source>
        <dbReference type="EMBL" id="PQM50042.1"/>
    </source>
</evidence>
<dbReference type="Proteomes" id="UP000237911">
    <property type="component" value="Unassembled WGS sequence"/>
</dbReference>
<dbReference type="InterPro" id="IPR002716">
    <property type="entry name" value="PIN_dom"/>
</dbReference>
<protein>
    <submittedName>
        <fullName evidence="7">PIN domain nuclease</fullName>
    </submittedName>
</protein>
<dbReference type="SUPFAM" id="SSF88723">
    <property type="entry name" value="PIN domain-like"/>
    <property type="match status" value="1"/>
</dbReference>
<sequence>MAVTVTYLLDTHALLWALTAPSRLGRNAREVLTDRSVAIVVSSVSAWELSTKQRLGKLPQADAILGAYSRHLDRLGATRLPITDEHALLAGRLDWDHRDPFDRMLAAQAIIQSMTLITGDAAFAGLAGVPMVW</sequence>
<proteinExistence type="predicted"/>
<dbReference type="GO" id="GO:0004518">
    <property type="term" value="F:nuclease activity"/>
    <property type="evidence" value="ECO:0007669"/>
    <property type="project" value="UniProtKB-KW"/>
</dbReference>
<dbReference type="Pfam" id="PF01850">
    <property type="entry name" value="PIN"/>
    <property type="match status" value="1"/>
</dbReference>
<dbReference type="Gene3D" id="3.40.50.1010">
    <property type="entry name" value="5'-nuclease"/>
    <property type="match status" value="1"/>
</dbReference>
<keyword evidence="5" id="KW-0460">Magnesium</keyword>
<dbReference type="AlphaFoldDB" id="A0A9X7IIV9"/>
<comment type="caution">
    <text evidence="7">The sequence shown here is derived from an EMBL/GenBank/DDBJ whole genome shotgun (WGS) entry which is preliminary data.</text>
</comment>
<dbReference type="PANTHER" id="PTHR36173:SF2">
    <property type="entry name" value="RIBONUCLEASE VAPC16"/>
    <property type="match status" value="1"/>
</dbReference>
<dbReference type="PANTHER" id="PTHR36173">
    <property type="entry name" value="RIBONUCLEASE VAPC16-RELATED"/>
    <property type="match status" value="1"/>
</dbReference>
<dbReference type="CDD" id="cd09872">
    <property type="entry name" value="PIN_Sll0205-like"/>
    <property type="match status" value="1"/>
</dbReference>
<evidence type="ECO:0000256" key="3">
    <source>
        <dbReference type="ARBA" id="ARBA00022723"/>
    </source>
</evidence>
<evidence type="ECO:0000256" key="2">
    <source>
        <dbReference type="ARBA" id="ARBA00022722"/>
    </source>
</evidence>
<evidence type="ECO:0000256" key="4">
    <source>
        <dbReference type="ARBA" id="ARBA00022801"/>
    </source>
</evidence>
<dbReference type="InterPro" id="IPR041705">
    <property type="entry name" value="PIN_Sll0205"/>
</dbReference>
<feature type="domain" description="PIN" evidence="6">
    <location>
        <begin position="7"/>
        <end position="127"/>
    </location>
</feature>
<dbReference type="GO" id="GO:0016787">
    <property type="term" value="F:hydrolase activity"/>
    <property type="evidence" value="ECO:0007669"/>
    <property type="project" value="UniProtKB-KW"/>
</dbReference>
<dbReference type="EMBL" id="PUEV01000114">
    <property type="protein sequence ID" value="PQM50042.1"/>
    <property type="molecule type" value="Genomic_DNA"/>
</dbReference>
<evidence type="ECO:0000256" key="5">
    <source>
        <dbReference type="ARBA" id="ARBA00022842"/>
    </source>
</evidence>